<accession>A0ABN3U7N1</accession>
<feature type="chain" id="PRO_5046530909" evidence="1">
    <location>
        <begin position="27"/>
        <end position="192"/>
    </location>
</feature>
<keyword evidence="1" id="KW-0732">Signal</keyword>
<dbReference type="Proteomes" id="UP001501842">
    <property type="component" value="Unassembled WGS sequence"/>
</dbReference>
<evidence type="ECO:0000313" key="3">
    <source>
        <dbReference type="Proteomes" id="UP001501842"/>
    </source>
</evidence>
<dbReference type="RefSeq" id="WP_344450645.1">
    <property type="nucleotide sequence ID" value="NZ_BAAATZ010000009.1"/>
</dbReference>
<name>A0ABN3U7N1_9ACTN</name>
<sequence length="192" mass="20312">MSVASRFVLAGALVAASMTVAAPAGAAKACVLGKWRGTSYTSIIAGSGAETHGSGAKGVRLKITRTSLAYDFDKSTREKLVGSSFGSPLFESWTTYRKKLGVKATVKGSKKGTVVLKHKTATGTATGTGVTTWPEKGKPKKWKIAANLRTGVPETLVPVKSSFSCSGKTLKFFSSYRYRGYDISIGRVFTRA</sequence>
<protein>
    <submittedName>
        <fullName evidence="2">Uncharacterized protein</fullName>
    </submittedName>
</protein>
<evidence type="ECO:0000256" key="1">
    <source>
        <dbReference type="SAM" id="SignalP"/>
    </source>
</evidence>
<gene>
    <name evidence="2" type="ORF">GCM10010439_26580</name>
</gene>
<dbReference type="EMBL" id="BAAATZ010000009">
    <property type="protein sequence ID" value="GAA2725781.1"/>
    <property type="molecule type" value="Genomic_DNA"/>
</dbReference>
<feature type="signal peptide" evidence="1">
    <location>
        <begin position="1"/>
        <end position="26"/>
    </location>
</feature>
<evidence type="ECO:0000313" key="2">
    <source>
        <dbReference type="EMBL" id="GAA2725781.1"/>
    </source>
</evidence>
<reference evidence="2 3" key="1">
    <citation type="journal article" date="2019" name="Int. J. Syst. Evol. Microbiol.">
        <title>The Global Catalogue of Microorganisms (GCM) 10K type strain sequencing project: providing services to taxonomists for standard genome sequencing and annotation.</title>
        <authorList>
            <consortium name="The Broad Institute Genomics Platform"/>
            <consortium name="The Broad Institute Genome Sequencing Center for Infectious Disease"/>
            <person name="Wu L."/>
            <person name="Ma J."/>
        </authorList>
    </citation>
    <scope>NUCLEOTIDE SEQUENCE [LARGE SCALE GENOMIC DNA]</scope>
    <source>
        <strain evidence="2 3">JCM 8201</strain>
    </source>
</reference>
<comment type="caution">
    <text evidence="2">The sequence shown here is derived from an EMBL/GenBank/DDBJ whole genome shotgun (WGS) entry which is preliminary data.</text>
</comment>
<organism evidence="2 3">
    <name type="scientific">Actinocorallia aurantiaca</name>
    <dbReference type="NCBI Taxonomy" id="46204"/>
    <lineage>
        <taxon>Bacteria</taxon>
        <taxon>Bacillati</taxon>
        <taxon>Actinomycetota</taxon>
        <taxon>Actinomycetes</taxon>
        <taxon>Streptosporangiales</taxon>
        <taxon>Thermomonosporaceae</taxon>
        <taxon>Actinocorallia</taxon>
    </lineage>
</organism>
<keyword evidence="3" id="KW-1185">Reference proteome</keyword>
<proteinExistence type="predicted"/>